<dbReference type="SUPFAM" id="SSF53901">
    <property type="entry name" value="Thiolase-like"/>
    <property type="match status" value="1"/>
</dbReference>
<evidence type="ECO:0000256" key="4">
    <source>
        <dbReference type="ARBA" id="ARBA00022679"/>
    </source>
</evidence>
<dbReference type="Pfam" id="PF00550">
    <property type="entry name" value="PP-binding"/>
    <property type="match status" value="1"/>
</dbReference>
<dbReference type="Pfam" id="PF02801">
    <property type="entry name" value="Ketoacyl-synt_C"/>
    <property type="match status" value="1"/>
</dbReference>
<dbReference type="Gene3D" id="3.40.366.10">
    <property type="entry name" value="Malonyl-Coenzyme A Acyl Carrier Protein, domain 2"/>
    <property type="match status" value="1"/>
</dbReference>
<dbReference type="InterPro" id="IPR036736">
    <property type="entry name" value="ACP-like_sf"/>
</dbReference>
<keyword evidence="3" id="KW-0597">Phosphoprotein</keyword>
<dbReference type="RefSeq" id="WP_165302957.1">
    <property type="nucleotide sequence ID" value="NZ_JAAKZZ010000686.1"/>
</dbReference>
<accession>A0A6G4X9G1</accession>
<evidence type="ECO:0000313" key="14">
    <source>
        <dbReference type="Proteomes" id="UP000477722"/>
    </source>
</evidence>
<dbReference type="InterPro" id="IPR014030">
    <property type="entry name" value="Ketoacyl_synth_N"/>
</dbReference>
<dbReference type="InterPro" id="IPR016039">
    <property type="entry name" value="Thiolase-like"/>
</dbReference>
<organism evidence="13 14">
    <name type="scientific">Streptomyces boncukensis</name>
    <dbReference type="NCBI Taxonomy" id="2711219"/>
    <lineage>
        <taxon>Bacteria</taxon>
        <taxon>Bacillati</taxon>
        <taxon>Actinomycetota</taxon>
        <taxon>Actinomycetes</taxon>
        <taxon>Kitasatosporales</taxon>
        <taxon>Streptomycetaceae</taxon>
        <taxon>Streptomyces</taxon>
    </lineage>
</organism>
<dbReference type="SMART" id="SM01294">
    <property type="entry name" value="PKS_PP_betabranch"/>
    <property type="match status" value="1"/>
</dbReference>
<feature type="domain" description="PKS/mFAS DH" evidence="12">
    <location>
        <begin position="1012"/>
        <end position="1083"/>
    </location>
</feature>
<dbReference type="SMART" id="SM00826">
    <property type="entry name" value="PKS_DH"/>
    <property type="match status" value="1"/>
</dbReference>
<dbReference type="InterPro" id="IPR014043">
    <property type="entry name" value="Acyl_transferase_dom"/>
</dbReference>
<keyword evidence="8 13" id="KW-0012">Acyltransferase</keyword>
<comment type="pathway">
    <text evidence="1">Antibiotic biosynthesis.</text>
</comment>
<dbReference type="Gene3D" id="3.10.129.110">
    <property type="entry name" value="Polyketide synthase dehydratase"/>
    <property type="match status" value="1"/>
</dbReference>
<dbReference type="Pfam" id="PF22336">
    <property type="entry name" value="RhiE-like_linker"/>
    <property type="match status" value="1"/>
</dbReference>
<keyword evidence="4 13" id="KW-0808">Transferase</keyword>
<name>A0A6G4X9G1_9ACTN</name>
<evidence type="ECO:0000256" key="1">
    <source>
        <dbReference type="ARBA" id="ARBA00004792"/>
    </source>
</evidence>
<sequence>EAGARGRGAEETTAFLMDLVRSETSLILGREAQDGIDPAASFKDLGFDSATAIELRNRLAAATGLRLPATLLFDHPSPEQLVDRLRAEMSGTRRAVRAPRRRTAGADEPLAIVSMACRFPGEVASPEELWRLLVDERDAIADFPGNRGWSLDSLFDGDPGRAGRSYTRQGGFLYDVDQFDAEFFGISPREAAAMDPQQRLVLEASWEAVERAGIDPATLRGSGTGVYIGAMAQDYGPRLHEADETAGGYLLTGTYTCVASGRVAYTLGLEGPAVTVDTGCSSSLVALHMAAQALRGGECDLALVGGVTVMASPGLFVEFSRQRGLAQDGRCKAFADAADGTGWGEGLGVVLLERLSDARRNGHEVLAVVRGSAINQDGASNGLSAPSGPSQERVIREALAAAELSPADVDAVEAHGTGTRLGDPIEAQALLATYGQERRAGRPLYLGSVKSNIGHTQAAAGMGGLIKMVLAMRHGLLPRTLHVDRPTTHVDWDTGAVELLTEALPWPEGEEPRRAAVSSFGISGTNAHVVLEQAAEPEPADVPATGGAFPAAPEVPVVLSAKSEDALRAQAGRLLSHLRERPDDEEPRLADIGRTLAVGHAHFDQRAALVARDRTGLEAALAALADGGTAPGLVTARARPAARTVFVFPGQGAQWAGMAVGLLESSPVFARRMAECAAALEPLVDWSLLDVVRGADGAPGLDRVDVVQPVLWAVMVSLAEVWRSLGVEPAAVVGHSQGEIAAACVAGALSLGDAARVVALRSRALTALSGRGGMVSVARPAAWVRERIGAWQGRLSVAVVNGPAQVVVAGDPEALEEFLARCAEQEVRARRVDVDYASHSAHVEDIEAELAEVLAGVEPRAGDIAVYSSLTGQALEDSGVMDAGYWYRNLRQTVRFEEVTQALLEAGHTVFVEVSPHPVLTIGIQEAIEGAGADAAALGTLRRDENETARLLTSLAEAHCHGVRVDWAAVFEGTGARRVVLPTYAFQRRRYWLETPAPATDATGLGLHTADHPLLGGMTTLADGDDLLFTGRLSTHTHPWLADHALGDTILLPGVALAELALAAGDHLGYDHLSELILEQPLT</sequence>
<dbReference type="CDD" id="cd00833">
    <property type="entry name" value="PKS"/>
    <property type="match status" value="1"/>
</dbReference>
<dbReference type="SUPFAM" id="SSF47336">
    <property type="entry name" value="ACP-like"/>
    <property type="match status" value="1"/>
</dbReference>
<keyword evidence="14" id="KW-1185">Reference proteome</keyword>
<dbReference type="InterPro" id="IPR016036">
    <property type="entry name" value="Malonyl_transacylase_ACP-bd"/>
</dbReference>
<dbReference type="InterPro" id="IPR009081">
    <property type="entry name" value="PP-bd_ACP"/>
</dbReference>
<feature type="domain" description="Ketosynthase family 3 (KS3)" evidence="11">
    <location>
        <begin position="107"/>
        <end position="533"/>
    </location>
</feature>
<reference evidence="13 14" key="1">
    <citation type="submission" date="2020-02" db="EMBL/GenBank/DDBJ databases">
        <title>Whole-genome analyses of novel actinobacteria.</title>
        <authorList>
            <person name="Sahin N."/>
            <person name="Tatar D."/>
        </authorList>
    </citation>
    <scope>NUCLEOTIDE SEQUENCE [LARGE SCALE GENOMIC DNA]</scope>
    <source>
        <strain evidence="13 14">SB3404</strain>
    </source>
</reference>
<dbReference type="SUPFAM" id="SSF52151">
    <property type="entry name" value="FabD/lysophospholipase-like"/>
    <property type="match status" value="1"/>
</dbReference>
<keyword evidence="5" id="KW-0677">Repeat</keyword>
<dbReference type="PROSITE" id="PS00606">
    <property type="entry name" value="KS3_1"/>
    <property type="match status" value="1"/>
</dbReference>
<evidence type="ECO:0000256" key="2">
    <source>
        <dbReference type="ARBA" id="ARBA00022450"/>
    </source>
</evidence>
<dbReference type="PROSITE" id="PS52019">
    <property type="entry name" value="PKS_MFAS_DH"/>
    <property type="match status" value="1"/>
</dbReference>
<dbReference type="GO" id="GO:0004312">
    <property type="term" value="F:fatty acid synthase activity"/>
    <property type="evidence" value="ECO:0007669"/>
    <property type="project" value="TreeGrafter"/>
</dbReference>
<dbReference type="SMART" id="SM00823">
    <property type="entry name" value="PKS_PP"/>
    <property type="match status" value="1"/>
</dbReference>
<dbReference type="InterPro" id="IPR049900">
    <property type="entry name" value="PKS_mFAS_DH"/>
</dbReference>
<dbReference type="Gene3D" id="1.10.1200.10">
    <property type="entry name" value="ACP-like"/>
    <property type="match status" value="1"/>
</dbReference>
<dbReference type="GO" id="GO:0004315">
    <property type="term" value="F:3-oxoacyl-[acyl-carrier-protein] synthase activity"/>
    <property type="evidence" value="ECO:0007669"/>
    <property type="project" value="InterPro"/>
</dbReference>
<evidence type="ECO:0000256" key="9">
    <source>
        <dbReference type="PROSITE-ProRule" id="PRU01363"/>
    </source>
</evidence>
<dbReference type="InterPro" id="IPR042104">
    <property type="entry name" value="PKS_dehydratase_sf"/>
</dbReference>
<dbReference type="Gene3D" id="3.40.47.10">
    <property type="match status" value="1"/>
</dbReference>
<dbReference type="Gene3D" id="3.30.70.3290">
    <property type="match status" value="1"/>
</dbReference>
<dbReference type="InterPro" id="IPR020806">
    <property type="entry name" value="PKS_PP-bd"/>
</dbReference>
<evidence type="ECO:0000259" key="12">
    <source>
        <dbReference type="PROSITE" id="PS52019"/>
    </source>
</evidence>
<dbReference type="GO" id="GO:0031177">
    <property type="term" value="F:phosphopantetheine binding"/>
    <property type="evidence" value="ECO:0007669"/>
    <property type="project" value="InterPro"/>
</dbReference>
<evidence type="ECO:0000256" key="7">
    <source>
        <dbReference type="ARBA" id="ARBA00023268"/>
    </source>
</evidence>
<feature type="non-terminal residue" evidence="13">
    <location>
        <position position="1083"/>
    </location>
</feature>
<dbReference type="InterPro" id="IPR018201">
    <property type="entry name" value="Ketoacyl_synth_AS"/>
</dbReference>
<dbReference type="InterPro" id="IPR020841">
    <property type="entry name" value="PKS_Beta-ketoAc_synthase_dom"/>
</dbReference>
<dbReference type="InterPro" id="IPR014031">
    <property type="entry name" value="Ketoacyl_synth_C"/>
</dbReference>
<dbReference type="SMART" id="SM00827">
    <property type="entry name" value="PKS_AT"/>
    <property type="match status" value="1"/>
</dbReference>
<protein>
    <submittedName>
        <fullName evidence="13">Acyltransferase domain-containing protein</fullName>
    </submittedName>
</protein>
<dbReference type="GO" id="GO:0033068">
    <property type="term" value="P:macrolide biosynthetic process"/>
    <property type="evidence" value="ECO:0007669"/>
    <property type="project" value="UniProtKB-ARBA"/>
</dbReference>
<evidence type="ECO:0000259" key="10">
    <source>
        <dbReference type="PROSITE" id="PS50075"/>
    </source>
</evidence>
<feature type="non-terminal residue" evidence="13">
    <location>
        <position position="1"/>
    </location>
</feature>
<dbReference type="InterPro" id="IPR049552">
    <property type="entry name" value="PKS_DH_N"/>
</dbReference>
<dbReference type="AlphaFoldDB" id="A0A6G4X9G1"/>
<comment type="caution">
    <text evidence="13">The sequence shown here is derived from an EMBL/GenBank/DDBJ whole genome shotgun (WGS) entry which is preliminary data.</text>
</comment>
<comment type="caution">
    <text evidence="9">Lacks conserved residue(s) required for the propagation of feature annotation.</text>
</comment>
<dbReference type="EMBL" id="JAAKZZ010000686">
    <property type="protein sequence ID" value="NGO73301.1"/>
    <property type="molecule type" value="Genomic_DNA"/>
</dbReference>
<dbReference type="Proteomes" id="UP000477722">
    <property type="component" value="Unassembled WGS sequence"/>
</dbReference>
<dbReference type="FunFam" id="3.40.47.10:FF:000019">
    <property type="entry name" value="Polyketide synthase type I"/>
    <property type="match status" value="1"/>
</dbReference>
<dbReference type="InterPro" id="IPR001227">
    <property type="entry name" value="Ac_transferase_dom_sf"/>
</dbReference>
<dbReference type="Pfam" id="PF00698">
    <property type="entry name" value="Acyl_transf_1"/>
    <property type="match status" value="1"/>
</dbReference>
<evidence type="ECO:0000259" key="11">
    <source>
        <dbReference type="PROSITE" id="PS52004"/>
    </source>
</evidence>
<dbReference type="SUPFAM" id="SSF55048">
    <property type="entry name" value="Probable ACP-binding domain of malonyl-CoA ACP transacylase"/>
    <property type="match status" value="1"/>
</dbReference>
<evidence type="ECO:0000256" key="8">
    <source>
        <dbReference type="ARBA" id="ARBA00023315"/>
    </source>
</evidence>
<evidence type="ECO:0000256" key="5">
    <source>
        <dbReference type="ARBA" id="ARBA00022737"/>
    </source>
</evidence>
<evidence type="ECO:0000313" key="13">
    <source>
        <dbReference type="EMBL" id="NGO73301.1"/>
    </source>
</evidence>
<feature type="domain" description="Carrier" evidence="10">
    <location>
        <begin position="14"/>
        <end position="89"/>
    </location>
</feature>
<dbReference type="SMART" id="SM00825">
    <property type="entry name" value="PKS_KS"/>
    <property type="match status" value="1"/>
</dbReference>
<dbReference type="InterPro" id="IPR016035">
    <property type="entry name" value="Acyl_Trfase/lysoPLipase"/>
</dbReference>
<evidence type="ECO:0000256" key="6">
    <source>
        <dbReference type="ARBA" id="ARBA00023194"/>
    </source>
</evidence>
<keyword evidence="6" id="KW-0045">Antibiotic biosynthesis</keyword>
<evidence type="ECO:0000256" key="3">
    <source>
        <dbReference type="ARBA" id="ARBA00022553"/>
    </source>
</evidence>
<gene>
    <name evidence="13" type="ORF">G5C65_34225</name>
</gene>
<keyword evidence="7" id="KW-0511">Multifunctional enzyme</keyword>
<dbReference type="PANTHER" id="PTHR43775:SF51">
    <property type="entry name" value="INACTIVE PHENOLPHTHIOCEROL SYNTHESIS POLYKETIDE SYNTHASE TYPE I PKS1-RELATED"/>
    <property type="match status" value="1"/>
</dbReference>
<dbReference type="InterPro" id="IPR020807">
    <property type="entry name" value="PKS_DH"/>
</dbReference>
<dbReference type="PROSITE" id="PS50075">
    <property type="entry name" value="CARRIER"/>
    <property type="match status" value="1"/>
</dbReference>
<dbReference type="FunFam" id="3.40.366.10:FF:000002">
    <property type="entry name" value="Probable polyketide synthase 2"/>
    <property type="match status" value="1"/>
</dbReference>
<dbReference type="PROSITE" id="PS52004">
    <property type="entry name" value="KS3_2"/>
    <property type="match status" value="1"/>
</dbReference>
<dbReference type="Pfam" id="PF21089">
    <property type="entry name" value="PKS_DH_N"/>
    <property type="match status" value="1"/>
</dbReference>
<dbReference type="PANTHER" id="PTHR43775">
    <property type="entry name" value="FATTY ACID SYNTHASE"/>
    <property type="match status" value="1"/>
</dbReference>
<dbReference type="InterPro" id="IPR054514">
    <property type="entry name" value="RhiE-like_linker"/>
</dbReference>
<dbReference type="Pfam" id="PF00109">
    <property type="entry name" value="ketoacyl-synt"/>
    <property type="match status" value="1"/>
</dbReference>
<dbReference type="InterPro" id="IPR050091">
    <property type="entry name" value="PKS_NRPS_Biosynth_Enz"/>
</dbReference>
<keyword evidence="2" id="KW-0596">Phosphopantetheine</keyword>
<proteinExistence type="predicted"/>
<dbReference type="GO" id="GO:0006633">
    <property type="term" value="P:fatty acid biosynthetic process"/>
    <property type="evidence" value="ECO:0007669"/>
    <property type="project" value="InterPro"/>
</dbReference>